<sequence>MENNKQCSGLNLERVRALETWLEQTNTRLVQVNGQRKYGGPPAAWKGPAPGAHCEVFISQIPRETYEDVLIPLFSSVGPLWEFRLMMNFSGQNRGFAYAKYGSATVAGEAIRMLHGYMLETSSPLCVRRSTEKRHLTIGNLPTSTTSDQLLQVLHTLAEGVERVVFRPPEPGTKGLSAIVAFSSHYTASMAKKVLVEDFQKRFSLTITIGWQSMERHSSNGSKAPPKYVPSVPTPLQHSPSSKPATALHPFTPQVFCRAVGGPAVHSSLQRHQLFTSNPVKLLRRVCKEAGVGRPRYEMLFSHTGPNGFLHFTYTVLISGISSPFAGQVMILPGPNVGAVLEEAQRVAAQQVLHKVHNY</sequence>
<dbReference type="Gene3D" id="3.30.70.330">
    <property type="match status" value="2"/>
</dbReference>
<dbReference type="Pfam" id="PF00076">
    <property type="entry name" value="RRM_1"/>
    <property type="match status" value="1"/>
</dbReference>
<gene>
    <name evidence="6" type="primary">dnd1</name>
</gene>
<dbReference type="CTD" id="373863"/>
<evidence type="ECO:0000259" key="5">
    <source>
        <dbReference type="PROSITE" id="PS50137"/>
    </source>
</evidence>
<feature type="region of interest" description="Disordered" evidence="3">
    <location>
        <begin position="216"/>
        <end position="244"/>
    </location>
</feature>
<reference evidence="6" key="2">
    <citation type="submission" date="2025-08" db="UniProtKB">
        <authorList>
            <consortium name="Ensembl"/>
        </authorList>
    </citation>
    <scope>IDENTIFICATION</scope>
</reference>
<proteinExistence type="predicted"/>
<keyword evidence="7" id="KW-1185">Reference proteome</keyword>
<reference evidence="6" key="1">
    <citation type="submission" date="2020-06" db="EMBL/GenBank/DDBJ databases">
        <authorList>
            <consortium name="Wellcome Sanger Institute Data Sharing"/>
        </authorList>
    </citation>
    <scope>NUCLEOTIDE SEQUENCE [LARGE SCALE GENOMIC DNA]</scope>
</reference>
<evidence type="ECO:0000313" key="7">
    <source>
        <dbReference type="Proteomes" id="UP000694680"/>
    </source>
</evidence>
<evidence type="ECO:0000256" key="2">
    <source>
        <dbReference type="PROSITE-ProRule" id="PRU00176"/>
    </source>
</evidence>
<protein>
    <recommendedName>
        <fullName evidence="8">RRM domain-containing protein</fullName>
    </recommendedName>
</protein>
<feature type="domain" description="DRBM" evidence="5">
    <location>
        <begin position="278"/>
        <end position="358"/>
    </location>
</feature>
<dbReference type="SMART" id="SM00360">
    <property type="entry name" value="RRM"/>
    <property type="match status" value="1"/>
</dbReference>
<dbReference type="OrthoDB" id="3800936at2759"/>
<dbReference type="Pfam" id="PF14709">
    <property type="entry name" value="DND1_DSRM"/>
    <property type="match status" value="1"/>
</dbReference>
<feature type="domain" description="RRM" evidence="4">
    <location>
        <begin position="54"/>
        <end position="132"/>
    </location>
</feature>
<dbReference type="RefSeq" id="XP_028315566.1">
    <property type="nucleotide sequence ID" value="XM_028459765.1"/>
</dbReference>
<evidence type="ECO:0000256" key="1">
    <source>
        <dbReference type="ARBA" id="ARBA00022884"/>
    </source>
</evidence>
<evidence type="ECO:0000313" key="6">
    <source>
        <dbReference type="Ensembl" id="ENSGWIP00000033733.1"/>
    </source>
</evidence>
<dbReference type="InterPro" id="IPR000504">
    <property type="entry name" value="RRM_dom"/>
</dbReference>
<accession>A0A8C5N727</accession>
<evidence type="ECO:0000256" key="3">
    <source>
        <dbReference type="SAM" id="MobiDB-lite"/>
    </source>
</evidence>
<dbReference type="SUPFAM" id="SSF54928">
    <property type="entry name" value="RNA-binding domain, RBD"/>
    <property type="match status" value="1"/>
</dbReference>
<dbReference type="Proteomes" id="UP000694680">
    <property type="component" value="Chromosome 10"/>
</dbReference>
<keyword evidence="1 2" id="KW-0694">RNA-binding</keyword>
<dbReference type="InterPro" id="IPR035979">
    <property type="entry name" value="RBD_domain_sf"/>
</dbReference>
<dbReference type="InterPro" id="IPR014720">
    <property type="entry name" value="dsRBD_dom"/>
</dbReference>
<dbReference type="GO" id="GO:0003723">
    <property type="term" value="F:RNA binding"/>
    <property type="evidence" value="ECO:0007669"/>
    <property type="project" value="UniProtKB-UniRule"/>
</dbReference>
<organism evidence="6 7">
    <name type="scientific">Gouania willdenowi</name>
    <name type="common">Blunt-snouted clingfish</name>
    <name type="synonym">Lepadogaster willdenowi</name>
    <dbReference type="NCBI Taxonomy" id="441366"/>
    <lineage>
        <taxon>Eukaryota</taxon>
        <taxon>Metazoa</taxon>
        <taxon>Chordata</taxon>
        <taxon>Craniata</taxon>
        <taxon>Vertebrata</taxon>
        <taxon>Euteleostomi</taxon>
        <taxon>Actinopterygii</taxon>
        <taxon>Neopterygii</taxon>
        <taxon>Teleostei</taxon>
        <taxon>Neoteleostei</taxon>
        <taxon>Acanthomorphata</taxon>
        <taxon>Ovalentaria</taxon>
        <taxon>Blenniimorphae</taxon>
        <taxon>Blenniiformes</taxon>
        <taxon>Gobiesocoidei</taxon>
        <taxon>Gobiesocidae</taxon>
        <taxon>Gobiesocinae</taxon>
        <taxon>Gouania</taxon>
    </lineage>
</organism>
<dbReference type="PROSITE" id="PS50102">
    <property type="entry name" value="RRM"/>
    <property type="match status" value="1"/>
</dbReference>
<dbReference type="Ensembl" id="ENSGWIT00000036745.1">
    <property type="protein sequence ID" value="ENSGWIP00000033733.1"/>
    <property type="gene ID" value="ENSGWIG00000017405.1"/>
</dbReference>
<dbReference type="InterPro" id="IPR012677">
    <property type="entry name" value="Nucleotide-bd_a/b_plait_sf"/>
</dbReference>
<dbReference type="PANTHER" id="PTHR21245">
    <property type="entry name" value="HETEROGENEOUS NUCLEAR RIBONUCLEOPROTEIN"/>
    <property type="match status" value="1"/>
</dbReference>
<feature type="compositionally biased region" description="Polar residues" evidence="3">
    <location>
        <begin position="234"/>
        <end position="244"/>
    </location>
</feature>
<dbReference type="AlphaFoldDB" id="A0A8C5N727"/>
<reference evidence="6" key="3">
    <citation type="submission" date="2025-09" db="UniProtKB">
        <authorList>
            <consortium name="Ensembl"/>
        </authorList>
    </citation>
    <scope>IDENTIFICATION</scope>
</reference>
<evidence type="ECO:0008006" key="8">
    <source>
        <dbReference type="Google" id="ProtNLM"/>
    </source>
</evidence>
<evidence type="ECO:0000259" key="4">
    <source>
        <dbReference type="PROSITE" id="PS50102"/>
    </source>
</evidence>
<dbReference type="GeneID" id="114471152"/>
<dbReference type="PROSITE" id="PS50137">
    <property type="entry name" value="DS_RBD"/>
    <property type="match status" value="1"/>
</dbReference>
<name>A0A8C5N727_GOUWI</name>